<organism evidence="1 2">
    <name type="scientific">Trichinella pseudospiralis</name>
    <name type="common">Parasitic roundworm</name>
    <dbReference type="NCBI Taxonomy" id="6337"/>
    <lineage>
        <taxon>Eukaryota</taxon>
        <taxon>Metazoa</taxon>
        <taxon>Ecdysozoa</taxon>
        <taxon>Nematoda</taxon>
        <taxon>Enoplea</taxon>
        <taxon>Dorylaimia</taxon>
        <taxon>Trichinellida</taxon>
        <taxon>Trichinellidae</taxon>
        <taxon>Trichinella</taxon>
    </lineage>
</organism>
<accession>A0A0V1FD43</accession>
<evidence type="ECO:0000313" key="2">
    <source>
        <dbReference type="Proteomes" id="UP000054995"/>
    </source>
</evidence>
<keyword evidence="2" id="KW-1185">Reference proteome</keyword>
<evidence type="ECO:0000313" key="1">
    <source>
        <dbReference type="EMBL" id="KRY83794.1"/>
    </source>
</evidence>
<dbReference type="Proteomes" id="UP000054995">
    <property type="component" value="Unassembled WGS sequence"/>
</dbReference>
<reference evidence="1 2" key="1">
    <citation type="submission" date="2015-01" db="EMBL/GenBank/DDBJ databases">
        <title>Evolution of Trichinella species and genotypes.</title>
        <authorList>
            <person name="Korhonen P.K."/>
            <person name="Edoardo P."/>
            <person name="Giuseppe L.R."/>
            <person name="Gasser R.B."/>
        </authorList>
    </citation>
    <scope>NUCLEOTIDE SEQUENCE [LARGE SCALE GENOMIC DNA]</scope>
    <source>
        <strain evidence="1">ISS470</strain>
    </source>
</reference>
<dbReference type="Gene3D" id="1.10.10.10">
    <property type="entry name" value="Winged helix-like DNA-binding domain superfamily/Winged helix DNA-binding domain"/>
    <property type="match status" value="1"/>
</dbReference>
<dbReference type="InterPro" id="IPR016181">
    <property type="entry name" value="Acyl_CoA_acyltransferase"/>
</dbReference>
<dbReference type="InterPro" id="IPR036388">
    <property type="entry name" value="WH-like_DNA-bd_sf"/>
</dbReference>
<name>A0A0V1FD43_TRIPS</name>
<dbReference type="SUPFAM" id="SSF55729">
    <property type="entry name" value="Acyl-CoA N-acyltransferases (Nat)"/>
    <property type="match status" value="1"/>
</dbReference>
<dbReference type="EMBL" id="JYDT01000131">
    <property type="protein sequence ID" value="KRY83794.1"/>
    <property type="molecule type" value="Genomic_DNA"/>
</dbReference>
<proteinExistence type="predicted"/>
<dbReference type="AlphaFoldDB" id="A0A0V1FD43"/>
<evidence type="ECO:0008006" key="3">
    <source>
        <dbReference type="Google" id="ProtNLM"/>
    </source>
</evidence>
<gene>
    <name evidence="1" type="ORF">T4D_6704</name>
</gene>
<comment type="caution">
    <text evidence="1">The sequence shown here is derived from an EMBL/GenBank/DDBJ whole genome shotgun (WGS) entry which is preliminary data.</text>
</comment>
<protein>
    <recommendedName>
        <fullName evidence="3">Histone acetyltransferase</fullName>
    </recommendedName>
</protein>
<sequence>MFYRKKKIIYARRRQFSVEGLAAYRHYWLQSIVEYMAQKGTKRQFDTTELPKLSGIADVDIAATLFTYDMLAKEHEEYWIVISEEKRIGLESYDLPKSLVDPAKTEEEIENSLASFICAERVPDVDRAAEDLKILLVAIIAECKGLCTVGCEKDNYH</sequence>